<evidence type="ECO:0000256" key="6">
    <source>
        <dbReference type="ARBA" id="ARBA00023180"/>
    </source>
</evidence>
<gene>
    <name evidence="12" type="ORF">IFR04_004081</name>
</gene>
<dbReference type="InterPro" id="IPR001764">
    <property type="entry name" value="Glyco_hydro_3_N"/>
</dbReference>
<dbReference type="AlphaFoldDB" id="A0A8H7WDG2"/>
<evidence type="ECO:0000256" key="4">
    <source>
        <dbReference type="ARBA" id="ARBA00022729"/>
    </source>
</evidence>
<name>A0A8H7WDG2_9HELO</name>
<dbReference type="Gene3D" id="2.60.40.10">
    <property type="entry name" value="Immunoglobulins"/>
    <property type="match status" value="1"/>
</dbReference>
<dbReference type="Pfam" id="PF14310">
    <property type="entry name" value="Fn3-like"/>
    <property type="match status" value="1"/>
</dbReference>
<comment type="caution">
    <text evidence="12">The sequence shown here is derived from an EMBL/GenBank/DDBJ whole genome shotgun (WGS) entry which is preliminary data.</text>
</comment>
<dbReference type="FunFam" id="3.40.50.1700:FF:000009">
    <property type="entry name" value="Periplasmic beta-glucosidase"/>
    <property type="match status" value="1"/>
</dbReference>
<keyword evidence="4 10" id="KW-0732">Signal</keyword>
<evidence type="ECO:0000259" key="11">
    <source>
        <dbReference type="SMART" id="SM01217"/>
    </source>
</evidence>
<dbReference type="EC" id="3.2.1.21" evidence="3"/>
<dbReference type="Gene3D" id="3.40.50.1700">
    <property type="entry name" value="Glycoside hydrolase family 3 C-terminal domain"/>
    <property type="match status" value="1"/>
</dbReference>
<protein>
    <recommendedName>
        <fullName evidence="3">beta-glucosidase</fullName>
        <ecNumber evidence="3">3.2.1.21</ecNumber>
    </recommendedName>
</protein>
<keyword evidence="13" id="KW-1185">Reference proteome</keyword>
<dbReference type="PRINTS" id="PR00133">
    <property type="entry name" value="GLHYDRLASE3"/>
</dbReference>
<dbReference type="GO" id="GO:0008422">
    <property type="term" value="F:beta-glucosidase activity"/>
    <property type="evidence" value="ECO:0007669"/>
    <property type="project" value="UniProtKB-EC"/>
</dbReference>
<dbReference type="Pfam" id="PF00933">
    <property type="entry name" value="Glyco_hydro_3"/>
    <property type="match status" value="1"/>
</dbReference>
<dbReference type="InterPro" id="IPR051915">
    <property type="entry name" value="Cellulose_Degrad_GH3"/>
</dbReference>
<dbReference type="PANTHER" id="PTHR30620">
    <property type="entry name" value="PERIPLASMIC BETA-GLUCOSIDASE-RELATED"/>
    <property type="match status" value="1"/>
</dbReference>
<evidence type="ECO:0000313" key="12">
    <source>
        <dbReference type="EMBL" id="KAG4422733.1"/>
    </source>
</evidence>
<dbReference type="InterPro" id="IPR017853">
    <property type="entry name" value="GH"/>
</dbReference>
<dbReference type="PANTHER" id="PTHR30620:SF117">
    <property type="entry name" value="BETA-1,4-XYLOSIDASE (EUROFUNG)"/>
    <property type="match status" value="1"/>
</dbReference>
<dbReference type="SUPFAM" id="SSF52279">
    <property type="entry name" value="Beta-D-glucan exohydrolase, C-terminal domain"/>
    <property type="match status" value="1"/>
</dbReference>
<evidence type="ECO:0000256" key="5">
    <source>
        <dbReference type="ARBA" id="ARBA00022801"/>
    </source>
</evidence>
<dbReference type="Pfam" id="PF01915">
    <property type="entry name" value="Glyco_hydro_3_C"/>
    <property type="match status" value="1"/>
</dbReference>
<dbReference type="InterPro" id="IPR013783">
    <property type="entry name" value="Ig-like_fold"/>
</dbReference>
<dbReference type="InterPro" id="IPR036881">
    <property type="entry name" value="Glyco_hydro_3_C_sf"/>
</dbReference>
<keyword evidence="5" id="KW-0378">Hydrolase</keyword>
<proteinExistence type="inferred from homology"/>
<reference evidence="12" key="1">
    <citation type="submission" date="2021-02" db="EMBL/GenBank/DDBJ databases">
        <title>Genome sequence Cadophora malorum strain M34.</title>
        <authorList>
            <person name="Stefanovic E."/>
            <person name="Vu D."/>
            <person name="Scully C."/>
            <person name="Dijksterhuis J."/>
            <person name="Roader J."/>
            <person name="Houbraken J."/>
        </authorList>
    </citation>
    <scope>NUCLEOTIDE SEQUENCE</scope>
    <source>
        <strain evidence="12">M34</strain>
    </source>
</reference>
<keyword evidence="6" id="KW-0325">Glycoprotein</keyword>
<comment type="catalytic activity">
    <reaction evidence="1">
        <text>Hydrolysis of terminal, non-reducing beta-D-glucosyl residues with release of beta-D-glucose.</text>
        <dbReference type="EC" id="3.2.1.21"/>
    </reaction>
</comment>
<feature type="domain" description="Fibronectin type III-like" evidence="11">
    <location>
        <begin position="688"/>
        <end position="757"/>
    </location>
</feature>
<evidence type="ECO:0000313" key="13">
    <source>
        <dbReference type="Proteomes" id="UP000664132"/>
    </source>
</evidence>
<evidence type="ECO:0000256" key="8">
    <source>
        <dbReference type="ARBA" id="ARBA00023295"/>
    </source>
</evidence>
<dbReference type="OrthoDB" id="2123594at2759"/>
<evidence type="ECO:0000256" key="7">
    <source>
        <dbReference type="ARBA" id="ARBA00023277"/>
    </source>
</evidence>
<organism evidence="12 13">
    <name type="scientific">Cadophora malorum</name>
    <dbReference type="NCBI Taxonomy" id="108018"/>
    <lineage>
        <taxon>Eukaryota</taxon>
        <taxon>Fungi</taxon>
        <taxon>Dikarya</taxon>
        <taxon>Ascomycota</taxon>
        <taxon>Pezizomycotina</taxon>
        <taxon>Leotiomycetes</taxon>
        <taxon>Helotiales</taxon>
        <taxon>Ploettnerulaceae</taxon>
        <taxon>Cadophora</taxon>
    </lineage>
</organism>
<dbReference type="SUPFAM" id="SSF51445">
    <property type="entry name" value="(Trans)glycosidases"/>
    <property type="match status" value="1"/>
</dbReference>
<dbReference type="FunFam" id="3.20.20.300:FF:000007">
    <property type="entry name" value="Lysosomal beta glucosidase"/>
    <property type="match status" value="1"/>
</dbReference>
<dbReference type="EMBL" id="JAFJYH010000044">
    <property type="protein sequence ID" value="KAG4422733.1"/>
    <property type="molecule type" value="Genomic_DNA"/>
</dbReference>
<feature type="signal peptide" evidence="10">
    <location>
        <begin position="1"/>
        <end position="16"/>
    </location>
</feature>
<dbReference type="Gene3D" id="3.20.20.300">
    <property type="entry name" value="Glycoside hydrolase, family 3, N-terminal domain"/>
    <property type="match status" value="1"/>
</dbReference>
<dbReference type="Proteomes" id="UP000664132">
    <property type="component" value="Unassembled WGS sequence"/>
</dbReference>
<keyword evidence="8" id="KW-0326">Glycosidase</keyword>
<accession>A0A8H7WDG2</accession>
<dbReference type="InterPro" id="IPR036962">
    <property type="entry name" value="Glyco_hydro_3_N_sf"/>
</dbReference>
<dbReference type="InterPro" id="IPR002772">
    <property type="entry name" value="Glyco_hydro_3_C"/>
</dbReference>
<comment type="similarity">
    <text evidence="2">Belongs to the glycosyl hydrolase 3 family.</text>
</comment>
<dbReference type="FunFam" id="2.60.40.10:FF:000495">
    <property type="entry name" value="Periplasmic beta-glucosidase"/>
    <property type="match status" value="1"/>
</dbReference>
<evidence type="ECO:0000256" key="9">
    <source>
        <dbReference type="ARBA" id="ARBA00023326"/>
    </source>
</evidence>
<evidence type="ECO:0000256" key="2">
    <source>
        <dbReference type="ARBA" id="ARBA00005336"/>
    </source>
</evidence>
<dbReference type="SMART" id="SM01217">
    <property type="entry name" value="Fn3_like"/>
    <property type="match status" value="1"/>
</dbReference>
<dbReference type="GO" id="GO:0009251">
    <property type="term" value="P:glucan catabolic process"/>
    <property type="evidence" value="ECO:0007669"/>
    <property type="project" value="TreeGrafter"/>
</dbReference>
<sequence length="769" mass="82809">MKFLLAGCAVLSVAVAVDVKPLYKDSKASVDDRVADLLSRMTIEDKTAQLIQGDISNWINTTTNAFNATGLAWNMATRAGQFYVGYPVPQQWIAEGVKKAQDYLVHNTTLGIPALVQSEGIHGFLIGNATIFNSPIAQGCSWNPELMKKMGAAIAQEALALGVNQIFAPLGDLARELRWGRVEETFSEDGFLSGEMGYSYITGMQGGNVSAMVKHFAGFGTPEQGLNVGPSHYGERELRTTYLPSYKRQIIDAGVYSIMSSYSDFDGVPLVASQHVLTDILRNEWGYKYWVSSDAGGTDRICAAFKMCQEKPIDKEAVTLYTLPAGNDVEMGGGSYNFATIPKLVKDGKLSIETVDTAVSRLLRAKFAQGLFENPYLGVPANKAASNIHTKENVALARELDSESIILLENHNNVLPLSKKAKVAVIGPMAHGYMNYGDYVVNGSQYRGVTPLDGIKAASKGVVTYAKGCERWSNDQSGFDEAVKAASAADVAVVVVGTWSRDQLQLWQGLNATTGEHIDLSSLNLVGAMPHLVKAIIDTGKPTVVVFSSGKPITESWISTEASALVQQFYPSEEGGNALADVLFGSVNPSGKLSVGFPHDVGTLPIYYDYLNSGRGSSPGQEFANGTLQFGSSYVLNSPIPLYEFGYGKSYSSFVYSGFKLSKTNVSLSDSITATVKITNNSTRDGKEVVQLYVKDLVASVVVPNIQLKGFSKVMVKAGKSVTVNIPLDIEKLGVWDIKMKYVVEPGDFTVFVGSSSADFRANATLTVG</sequence>
<keyword evidence="7" id="KW-0119">Carbohydrate metabolism</keyword>
<dbReference type="InterPro" id="IPR026891">
    <property type="entry name" value="Fn3-like"/>
</dbReference>
<feature type="chain" id="PRO_5034726293" description="beta-glucosidase" evidence="10">
    <location>
        <begin position="17"/>
        <end position="769"/>
    </location>
</feature>
<evidence type="ECO:0000256" key="10">
    <source>
        <dbReference type="SAM" id="SignalP"/>
    </source>
</evidence>
<evidence type="ECO:0000256" key="3">
    <source>
        <dbReference type="ARBA" id="ARBA00012744"/>
    </source>
</evidence>
<keyword evidence="9" id="KW-0624">Polysaccharide degradation</keyword>
<evidence type="ECO:0000256" key="1">
    <source>
        <dbReference type="ARBA" id="ARBA00000448"/>
    </source>
</evidence>